<feature type="transmembrane region" description="Helical" evidence="7">
    <location>
        <begin position="185"/>
        <end position="214"/>
    </location>
</feature>
<evidence type="ECO:0000256" key="3">
    <source>
        <dbReference type="ARBA" id="ARBA00022989"/>
    </source>
</evidence>
<dbReference type="PANTHER" id="PTHR22773">
    <property type="entry name" value="NADH DEHYDROGENASE"/>
    <property type="match status" value="1"/>
</dbReference>
<accession>A0ABX1PE27</accession>
<keyword evidence="10" id="KW-1185">Reference proteome</keyword>
<feature type="transmembrane region" description="Helical" evidence="7">
    <location>
        <begin position="154"/>
        <end position="173"/>
    </location>
</feature>
<name>A0ABX1PE27_9CYAN</name>
<evidence type="ECO:0000256" key="6">
    <source>
        <dbReference type="RuleBase" id="RU000320"/>
    </source>
</evidence>
<dbReference type="RefSeq" id="WP_339381533.1">
    <property type="nucleotide sequence ID" value="NZ_CAWPJE010000222.1"/>
</dbReference>
<feature type="transmembrane region" description="Helical" evidence="7">
    <location>
        <begin position="48"/>
        <end position="65"/>
    </location>
</feature>
<evidence type="ECO:0000256" key="5">
    <source>
        <dbReference type="ARBA" id="ARBA00025624"/>
    </source>
</evidence>
<reference evidence="9 10" key="1">
    <citation type="submission" date="2018-06" db="EMBL/GenBank/DDBJ databases">
        <title>Comparative genomics of Brasilonema spp. strains.</title>
        <authorList>
            <person name="Alvarenga D.O."/>
            <person name="Fiore M.F."/>
            <person name="Varani A.M."/>
        </authorList>
    </citation>
    <scope>NUCLEOTIDE SEQUENCE [LARGE SCALE GENOMIC DNA]</scope>
    <source>
        <strain evidence="9 10">SPC951</strain>
    </source>
</reference>
<evidence type="ECO:0000256" key="1">
    <source>
        <dbReference type="ARBA" id="ARBA00004127"/>
    </source>
</evidence>
<comment type="subcellular location">
    <subcellularLocation>
        <location evidence="1">Endomembrane system</location>
        <topology evidence="1">Multi-pass membrane protein</topology>
    </subcellularLocation>
    <subcellularLocation>
        <location evidence="6">Membrane</location>
        <topology evidence="6">Multi-pass membrane protein</topology>
    </subcellularLocation>
</comment>
<evidence type="ECO:0000313" key="10">
    <source>
        <dbReference type="Proteomes" id="UP000718564"/>
    </source>
</evidence>
<feature type="non-terminal residue" evidence="9">
    <location>
        <position position="304"/>
    </location>
</feature>
<keyword evidence="3 7" id="KW-1133">Transmembrane helix</keyword>
<sequence length="304" mass="32156">MSFDALVQYVAADAKSSIAGFLPELVLCVAIVLLLVVRVAGWRVRGDAYLISTIGALAALLVAVLDAREGSLFLPLVEKSPHSPRVGAELFTGMIVYDHFTQFWRILLAGFLVLFLRLTRLTGVPDDEDGPDIYSLVIGSTIGLMSMASANHVLMIFLAMELASVPTYILAGLNKGRRQASEAALKYAVYGAAASGVMIYGMSLLCGVLGSLHLPTMAERLAATLGDPALADRQTMLVLGGLFFAVGLAFKLATFPFHFWAPDVFEGATAEMGAFLSVASKAGALALTMRVALTFAGGPLVPEP</sequence>
<comment type="function">
    <text evidence="5">NDH-1 shuttles electrons from NAD(P)H, via FMN and iron-sulfur (Fe-S) centers, to quinones in the respiratory chain. The immediate electron acceptor for the enzyme in this species is believed to be plastoquinone. Couples the redox reaction to proton translocation (for every two electrons transferred, four hydrogen ions are translocated across the cytoplasmic membrane), and thus conserves the redox energy in a proton gradient.</text>
</comment>
<proteinExistence type="predicted"/>
<gene>
    <name evidence="9" type="ORF">DP116_22830</name>
</gene>
<evidence type="ECO:0000256" key="4">
    <source>
        <dbReference type="ARBA" id="ARBA00023136"/>
    </source>
</evidence>
<keyword evidence="4 7" id="KW-0472">Membrane</keyword>
<comment type="caution">
    <text evidence="9">The sequence shown here is derived from an EMBL/GenBank/DDBJ whole genome shotgun (WGS) entry which is preliminary data.</text>
</comment>
<evidence type="ECO:0000259" key="8">
    <source>
        <dbReference type="Pfam" id="PF00361"/>
    </source>
</evidence>
<feature type="transmembrane region" description="Helical" evidence="7">
    <location>
        <begin position="102"/>
        <end position="119"/>
    </location>
</feature>
<keyword evidence="2 6" id="KW-0812">Transmembrane</keyword>
<feature type="transmembrane region" description="Helical" evidence="7">
    <location>
        <begin position="20"/>
        <end position="41"/>
    </location>
</feature>
<evidence type="ECO:0000256" key="7">
    <source>
        <dbReference type="SAM" id="Phobius"/>
    </source>
</evidence>
<evidence type="ECO:0000313" key="9">
    <source>
        <dbReference type="EMBL" id="NMG22136.1"/>
    </source>
</evidence>
<feature type="domain" description="NADH:quinone oxidoreductase/Mrp antiporter transmembrane" evidence="8">
    <location>
        <begin position="150"/>
        <end position="295"/>
    </location>
</feature>
<dbReference type="InterPro" id="IPR001750">
    <property type="entry name" value="ND/Mrp_TM"/>
</dbReference>
<evidence type="ECO:0000256" key="2">
    <source>
        <dbReference type="ARBA" id="ARBA00022692"/>
    </source>
</evidence>
<dbReference type="EMBL" id="QMEB01000225">
    <property type="protein sequence ID" value="NMG22136.1"/>
    <property type="molecule type" value="Genomic_DNA"/>
</dbReference>
<dbReference type="Pfam" id="PF00361">
    <property type="entry name" value="Proton_antipo_M"/>
    <property type="match status" value="1"/>
</dbReference>
<organism evidence="9 10">
    <name type="scientific">Brasilonema bromeliae SPC951</name>
    <dbReference type="NCBI Taxonomy" id="385972"/>
    <lineage>
        <taxon>Bacteria</taxon>
        <taxon>Bacillati</taxon>
        <taxon>Cyanobacteriota</taxon>
        <taxon>Cyanophyceae</taxon>
        <taxon>Nostocales</taxon>
        <taxon>Scytonemataceae</taxon>
        <taxon>Brasilonema</taxon>
        <taxon>Bromeliae group (in: Brasilonema)</taxon>
    </lineage>
</organism>
<feature type="transmembrane region" description="Helical" evidence="7">
    <location>
        <begin position="234"/>
        <end position="253"/>
    </location>
</feature>
<dbReference type="Proteomes" id="UP000718564">
    <property type="component" value="Unassembled WGS sequence"/>
</dbReference>
<protein>
    <recommendedName>
        <fullName evidence="8">NADH:quinone oxidoreductase/Mrp antiporter transmembrane domain-containing protein</fullName>
    </recommendedName>
</protein>